<dbReference type="Gene3D" id="3.40.980.20">
    <property type="entry name" value="Four-carbon acid sugar kinase, nucleotide binding domain"/>
    <property type="match status" value="1"/>
</dbReference>
<keyword evidence="6" id="KW-0119">Carbohydrate metabolism</keyword>
<dbReference type="GO" id="GO:0016301">
    <property type="term" value="F:kinase activity"/>
    <property type="evidence" value="ECO:0007669"/>
    <property type="project" value="UniProtKB-KW"/>
</dbReference>
<organism evidence="9 10">
    <name type="scientific">Aeribacillus composti</name>
    <dbReference type="NCBI Taxonomy" id="1868734"/>
    <lineage>
        <taxon>Bacteria</taxon>
        <taxon>Bacillati</taxon>
        <taxon>Bacillota</taxon>
        <taxon>Bacilli</taxon>
        <taxon>Bacillales</taxon>
        <taxon>Bacillaceae</taxon>
        <taxon>Aeribacillus</taxon>
    </lineage>
</organism>
<dbReference type="InterPro" id="IPR042213">
    <property type="entry name" value="NBD_C_sf"/>
</dbReference>
<evidence type="ECO:0000259" key="7">
    <source>
        <dbReference type="Pfam" id="PF07005"/>
    </source>
</evidence>
<gene>
    <name evidence="9" type="ORF">RI196_06185</name>
</gene>
<dbReference type="GeneID" id="301125544"/>
<evidence type="ECO:0000256" key="6">
    <source>
        <dbReference type="ARBA" id="ARBA00023277"/>
    </source>
</evidence>
<accession>A0ABY9WEE0</accession>
<evidence type="ECO:0000256" key="2">
    <source>
        <dbReference type="ARBA" id="ARBA00022679"/>
    </source>
</evidence>
<sequence>MLKTSEVISSYPTVDLDMIQNEWSQYNSKFNHKIIVLDDDPTGVQTVHSIPVYTDWSYKAIEQGFQEDNQMFFILTNSRAFTEEKTKQVHQEIAVTIEEISQKYKRPYILISRGDSTLRGHYPLETKVLRETIEQKAGRKIDGEVLIPFFREGGRLTVQNTHYVDQDGVLIPVGETEFANDRTFGYCSSHLGEWIEEKTKGEYTKDSVTYISLDDIRAINIDKIYRQLMSVSNFNKVVVNAIAEEDVSVFASALIKAIQNGKQFLFRTAASFTKIIGNVKSRPLLTKEELIEENHSNGGLILIGSHVKKTTEQLNQLKKLSTLHFIELDSHLVLNQEKFKKEIDRVRLEAEQKVKNGITTVIYTRRELLKLGEDAEEELQLAVKISDGVTSIVSNFAIRPKYIIAKGGITSSDIGTKGLGVKRANIAGQIAPGIPVWQIGTESKFPNLPYIIFPGNVGAPSTLKDIVTKLEGVKE</sequence>
<comment type="similarity">
    <text evidence="1">Belongs to the four-carbon acid sugar kinase family.</text>
</comment>
<evidence type="ECO:0000256" key="3">
    <source>
        <dbReference type="ARBA" id="ARBA00022741"/>
    </source>
</evidence>
<dbReference type="Pfam" id="PF07005">
    <property type="entry name" value="SBD_N"/>
    <property type="match status" value="1"/>
</dbReference>
<evidence type="ECO:0000313" key="9">
    <source>
        <dbReference type="EMBL" id="WNF34245.1"/>
    </source>
</evidence>
<dbReference type="InterPro" id="IPR037051">
    <property type="entry name" value="4-carb_acid_sugar_kinase_N_sf"/>
</dbReference>
<evidence type="ECO:0000259" key="8">
    <source>
        <dbReference type="Pfam" id="PF17042"/>
    </source>
</evidence>
<reference evidence="9 10" key="1">
    <citation type="submission" date="2023-09" db="EMBL/GenBank/DDBJ databases">
        <title>Different Types of Thermotolerant Ring-Cleaving Dioxygenases derived from Aeribacillus composti HB-1 applied for multiple aromatic hydrocarbons removal.</title>
        <authorList>
            <person name="Cao L."/>
            <person name="Li M."/>
            <person name="Ma T."/>
        </authorList>
    </citation>
    <scope>NUCLEOTIDE SEQUENCE [LARGE SCALE GENOMIC DNA]</scope>
    <source>
        <strain evidence="9 10">HB-1</strain>
    </source>
</reference>
<keyword evidence="5" id="KW-0067">ATP-binding</keyword>
<keyword evidence="2" id="KW-0808">Transferase</keyword>
<dbReference type="InterPro" id="IPR031475">
    <property type="entry name" value="NBD_C"/>
</dbReference>
<keyword evidence="3" id="KW-0547">Nucleotide-binding</keyword>
<protein>
    <submittedName>
        <fullName evidence="9">Four-carbon acid sugar kinase family protein</fullName>
    </submittedName>
</protein>
<dbReference type="SUPFAM" id="SSF142764">
    <property type="entry name" value="YgbK-like"/>
    <property type="match status" value="1"/>
</dbReference>
<dbReference type="Proteomes" id="UP001303701">
    <property type="component" value="Chromosome"/>
</dbReference>
<evidence type="ECO:0000256" key="4">
    <source>
        <dbReference type="ARBA" id="ARBA00022777"/>
    </source>
</evidence>
<dbReference type="Pfam" id="PF17042">
    <property type="entry name" value="NBD_C"/>
    <property type="match status" value="1"/>
</dbReference>
<dbReference type="RefSeq" id="WP_144597493.1">
    <property type="nucleotide sequence ID" value="NZ_CP134501.1"/>
</dbReference>
<name>A0ABY9WEE0_9BACI</name>
<keyword evidence="4 9" id="KW-0418">Kinase</keyword>
<evidence type="ECO:0000313" key="10">
    <source>
        <dbReference type="Proteomes" id="UP001303701"/>
    </source>
</evidence>
<dbReference type="Gene3D" id="3.40.50.10840">
    <property type="entry name" value="Putative sugar-binding, N-terminal domain"/>
    <property type="match status" value="1"/>
</dbReference>
<dbReference type="EMBL" id="CP134501">
    <property type="protein sequence ID" value="WNF34245.1"/>
    <property type="molecule type" value="Genomic_DNA"/>
</dbReference>
<feature type="domain" description="Four-carbon acid sugar kinase nucleotide binding" evidence="8">
    <location>
        <begin position="300"/>
        <end position="463"/>
    </location>
</feature>
<proteinExistence type="inferred from homology"/>
<dbReference type="InterPro" id="IPR010737">
    <property type="entry name" value="4-carb_acid_sugar_kinase_N"/>
</dbReference>
<keyword evidence="10" id="KW-1185">Reference proteome</keyword>
<evidence type="ECO:0000256" key="1">
    <source>
        <dbReference type="ARBA" id="ARBA00005715"/>
    </source>
</evidence>
<evidence type="ECO:0000256" key="5">
    <source>
        <dbReference type="ARBA" id="ARBA00022840"/>
    </source>
</evidence>
<feature type="domain" description="Four-carbon acid sugar kinase N-terminal" evidence="7">
    <location>
        <begin position="34"/>
        <end position="274"/>
    </location>
</feature>